<dbReference type="SUPFAM" id="SSF102712">
    <property type="entry name" value="JAB1/MPN domain"/>
    <property type="match status" value="1"/>
</dbReference>
<evidence type="ECO:0000256" key="4">
    <source>
        <dbReference type="ARBA" id="ARBA00022833"/>
    </source>
</evidence>
<dbReference type="GO" id="GO:0008270">
    <property type="term" value="F:zinc ion binding"/>
    <property type="evidence" value="ECO:0007669"/>
    <property type="project" value="TreeGrafter"/>
</dbReference>
<proteinExistence type="predicted"/>
<dbReference type="AlphaFoldDB" id="A0A4Q4JBC9"/>
<protein>
    <submittedName>
        <fullName evidence="7">M67 family peptidase</fullName>
    </submittedName>
</protein>
<keyword evidence="3" id="KW-0378">Hydrolase</keyword>
<keyword evidence="5" id="KW-0482">Metalloprotease</keyword>
<evidence type="ECO:0000256" key="5">
    <source>
        <dbReference type="ARBA" id="ARBA00023049"/>
    </source>
</evidence>
<evidence type="ECO:0000256" key="2">
    <source>
        <dbReference type="ARBA" id="ARBA00022723"/>
    </source>
</evidence>
<evidence type="ECO:0000256" key="1">
    <source>
        <dbReference type="ARBA" id="ARBA00022670"/>
    </source>
</evidence>
<evidence type="ECO:0000313" key="8">
    <source>
        <dbReference type="Proteomes" id="UP000292734"/>
    </source>
</evidence>
<keyword evidence="2" id="KW-0479">Metal-binding</keyword>
<dbReference type="Gene3D" id="3.40.140.10">
    <property type="entry name" value="Cytidine Deaminase, domain 2"/>
    <property type="match status" value="1"/>
</dbReference>
<sequence>MSEAAADRHEVCGLLLGEAGRIEAVRPAANVAPDPARHFELDPAVLIAAHRDARAGGARIVGHYHSHPGGLAVPSETDAAWAAPDGGLWLIVGGEAARLWVAEPGQDGRVQFVEALLDIM</sequence>
<gene>
    <name evidence="7" type="ORF">EWH08_04430</name>
</gene>
<dbReference type="Proteomes" id="UP000292734">
    <property type="component" value="Unassembled WGS sequence"/>
</dbReference>
<dbReference type="EMBL" id="SEOM01000001">
    <property type="protein sequence ID" value="RYM03744.1"/>
    <property type="molecule type" value="Genomic_DNA"/>
</dbReference>
<reference evidence="7 8" key="1">
    <citation type="submission" date="2019-02" db="EMBL/GenBank/DDBJ databases">
        <authorList>
            <person name="Feng G."/>
        </authorList>
    </citation>
    <scope>NUCLEOTIDE SEQUENCE [LARGE SCALE GENOMIC DNA]</scope>
    <source>
        <strain evidence="7 8">DSM 26779</strain>
    </source>
</reference>
<dbReference type="GO" id="GO:0008235">
    <property type="term" value="F:metalloexopeptidase activity"/>
    <property type="evidence" value="ECO:0007669"/>
    <property type="project" value="TreeGrafter"/>
</dbReference>
<comment type="caution">
    <text evidence="7">The sequence shown here is derived from an EMBL/GenBank/DDBJ whole genome shotgun (WGS) entry which is preliminary data.</text>
</comment>
<keyword evidence="1" id="KW-0645">Protease</keyword>
<keyword evidence="4" id="KW-0862">Zinc</keyword>
<name>A0A4Q4JBC9_9SPHN</name>
<dbReference type="PANTHER" id="PTHR34858:SF1">
    <property type="entry name" value="CYSO-CYSTEINE PEPTIDASE"/>
    <property type="match status" value="1"/>
</dbReference>
<dbReference type="InterPro" id="IPR051929">
    <property type="entry name" value="VirAsm_ModProt"/>
</dbReference>
<dbReference type="CDD" id="cd08070">
    <property type="entry name" value="MPN_like"/>
    <property type="match status" value="1"/>
</dbReference>
<feature type="domain" description="JAB" evidence="6">
    <location>
        <begin position="5"/>
        <end position="100"/>
    </location>
</feature>
<accession>A0A4Q4JBC9</accession>
<dbReference type="PANTHER" id="PTHR34858">
    <property type="entry name" value="CYSO-CYSTEINE PEPTIDASE"/>
    <property type="match status" value="1"/>
</dbReference>
<organism evidence="7 8">
    <name type="scientific">Sphingobium indicum</name>
    <dbReference type="NCBI Taxonomy" id="332055"/>
    <lineage>
        <taxon>Bacteria</taxon>
        <taxon>Pseudomonadati</taxon>
        <taxon>Pseudomonadota</taxon>
        <taxon>Alphaproteobacteria</taxon>
        <taxon>Sphingomonadales</taxon>
        <taxon>Sphingomonadaceae</taxon>
        <taxon>Sphingobium</taxon>
    </lineage>
</organism>
<evidence type="ECO:0000259" key="6">
    <source>
        <dbReference type="Pfam" id="PF14464"/>
    </source>
</evidence>
<dbReference type="Pfam" id="PF14464">
    <property type="entry name" value="Prok-JAB"/>
    <property type="match status" value="1"/>
</dbReference>
<evidence type="ECO:0000313" key="7">
    <source>
        <dbReference type="EMBL" id="RYM03744.1"/>
    </source>
</evidence>
<dbReference type="InterPro" id="IPR028090">
    <property type="entry name" value="JAB_dom_prok"/>
</dbReference>
<dbReference type="GO" id="GO:0006508">
    <property type="term" value="P:proteolysis"/>
    <property type="evidence" value="ECO:0007669"/>
    <property type="project" value="UniProtKB-KW"/>
</dbReference>
<evidence type="ECO:0000256" key="3">
    <source>
        <dbReference type="ARBA" id="ARBA00022801"/>
    </source>
</evidence>